<accession>E3MB32</accession>
<keyword evidence="8" id="KW-1185">Reference proteome</keyword>
<keyword evidence="5" id="KW-0472">Membrane</keyword>
<gene>
    <name evidence="7" type="primary">Cre-col-186</name>
    <name evidence="7" type="ORF">CRE_16684</name>
</gene>
<reference evidence="7" key="1">
    <citation type="submission" date="2007-07" db="EMBL/GenBank/DDBJ databases">
        <title>PCAP assembly of the Caenorhabditis remanei genome.</title>
        <authorList>
            <consortium name="The Caenorhabditis remanei Sequencing Consortium"/>
            <person name="Wilson R.K."/>
        </authorList>
    </citation>
    <scope>NUCLEOTIDE SEQUENCE [LARGE SCALE GENOMIC DNA]</scope>
    <source>
        <strain evidence="7">PB4641</strain>
    </source>
</reference>
<dbReference type="HOGENOM" id="CLU_001074_4_2_1"/>
<dbReference type="PANTHER" id="PTHR24637">
    <property type="entry name" value="COLLAGEN"/>
    <property type="match status" value="1"/>
</dbReference>
<dbReference type="SMART" id="SM01088">
    <property type="entry name" value="Col_cuticle_N"/>
    <property type="match status" value="1"/>
</dbReference>
<evidence type="ECO:0000313" key="8">
    <source>
        <dbReference type="Proteomes" id="UP000008281"/>
    </source>
</evidence>
<sequence>MKSTEKKTENDLELEAQSLRRIAFFGVAMSTVATFVCIITVPLAYNKMQQMQSNMIDQVDFCKTRSNLFWREVTKTQYMASARGIRVARRAEKRYSTNYDNQRTAYDRFYHAQQQYDSSRDSGSNYDKSASYGLWNTESPIGVNYGSSSSSSSSSAPVYGHNYGSNNGGGGGCCGCGQSPPGPPGRPGSDGNPGLDGDAGIPGRDGPDAPQPTPAPNFDWCFECPPGEPGRQGIQGRKGPPGRPGGSGLPGDKGTPGLPGSMGPVGPAGQPGNPGLPGGKGLPGKLIDVGGIDGQPGPPGLPGLPGLQGHFLEYDNVSDQIIWFLGKPGNDGYPGRDGAPGDQGDDGIPGAPGKPGSKGYPGPDGNAGYPGDFVDRKCNFRKGTKMLKCGCDHCPPPRTAPGY</sequence>
<dbReference type="InterPro" id="IPR008160">
    <property type="entry name" value="Collagen"/>
</dbReference>
<keyword evidence="2" id="KW-0677">Repeat</keyword>
<evidence type="ECO:0000256" key="5">
    <source>
        <dbReference type="SAM" id="Phobius"/>
    </source>
</evidence>
<dbReference type="Pfam" id="PF01391">
    <property type="entry name" value="Collagen"/>
    <property type="match status" value="2"/>
</dbReference>
<evidence type="ECO:0000256" key="1">
    <source>
        <dbReference type="ARBA" id="ARBA00011518"/>
    </source>
</evidence>
<evidence type="ECO:0000256" key="4">
    <source>
        <dbReference type="SAM" id="MobiDB-lite"/>
    </source>
</evidence>
<feature type="region of interest" description="Disordered" evidence="4">
    <location>
        <begin position="178"/>
        <end position="303"/>
    </location>
</feature>
<dbReference type="PANTHER" id="PTHR24637:SF284">
    <property type="entry name" value="NEMATODE CUTICLE COLLAGEN N-TERMINAL DOMAIN-CONTAINING PROTEIN"/>
    <property type="match status" value="1"/>
</dbReference>
<proteinExistence type="predicted"/>
<feature type="compositionally biased region" description="Low complexity" evidence="4">
    <location>
        <begin position="229"/>
        <end position="238"/>
    </location>
</feature>
<keyword evidence="5" id="KW-1133">Transmembrane helix</keyword>
<feature type="region of interest" description="Disordered" evidence="4">
    <location>
        <begin position="328"/>
        <end position="368"/>
    </location>
</feature>
<evidence type="ECO:0000313" key="7">
    <source>
        <dbReference type="EMBL" id="EFO97240.1"/>
    </source>
</evidence>
<dbReference type="OMA" id="YNKMQQM"/>
<keyword evidence="5" id="KW-0812">Transmembrane</keyword>
<dbReference type="GO" id="GO:0042302">
    <property type="term" value="F:structural constituent of cuticle"/>
    <property type="evidence" value="ECO:0007669"/>
    <property type="project" value="InterPro"/>
</dbReference>
<dbReference type="InParanoid" id="E3MB32"/>
<dbReference type="AlphaFoldDB" id="E3MB32"/>
<feature type="domain" description="Nematode cuticle collagen N-terminal" evidence="6">
    <location>
        <begin position="21"/>
        <end position="73"/>
    </location>
</feature>
<dbReference type="Pfam" id="PF01484">
    <property type="entry name" value="Col_cuticle_N"/>
    <property type="match status" value="1"/>
</dbReference>
<dbReference type="InterPro" id="IPR002486">
    <property type="entry name" value="Col_cuticle_N"/>
</dbReference>
<dbReference type="eggNOG" id="KOG3544">
    <property type="taxonomic scope" value="Eukaryota"/>
</dbReference>
<comment type="subunit">
    <text evidence="1">Collagen polypeptide chains are complexed within the cuticle by disulfide bonds and other types of covalent cross-links.</text>
</comment>
<feature type="compositionally biased region" description="Low complexity" evidence="4">
    <location>
        <begin position="348"/>
        <end position="364"/>
    </location>
</feature>
<protein>
    <submittedName>
        <fullName evidence="7">CRE-COL-186 protein</fullName>
    </submittedName>
</protein>
<organism evidence="8">
    <name type="scientific">Caenorhabditis remanei</name>
    <name type="common">Caenorhabditis vulgaris</name>
    <dbReference type="NCBI Taxonomy" id="31234"/>
    <lineage>
        <taxon>Eukaryota</taxon>
        <taxon>Metazoa</taxon>
        <taxon>Ecdysozoa</taxon>
        <taxon>Nematoda</taxon>
        <taxon>Chromadorea</taxon>
        <taxon>Rhabditida</taxon>
        <taxon>Rhabditina</taxon>
        <taxon>Rhabditomorpha</taxon>
        <taxon>Rhabditoidea</taxon>
        <taxon>Rhabditidae</taxon>
        <taxon>Peloderinae</taxon>
        <taxon>Caenorhabditis</taxon>
    </lineage>
</organism>
<evidence type="ECO:0000256" key="2">
    <source>
        <dbReference type="ARBA" id="ARBA00022737"/>
    </source>
</evidence>
<dbReference type="Proteomes" id="UP000008281">
    <property type="component" value="Unassembled WGS sequence"/>
</dbReference>
<dbReference type="OrthoDB" id="5864312at2759"/>
<dbReference type="EMBL" id="DS268432">
    <property type="protein sequence ID" value="EFO97240.1"/>
    <property type="molecule type" value="Genomic_DNA"/>
</dbReference>
<dbReference type="STRING" id="31234.E3MB32"/>
<name>E3MB32_CAERE</name>
<evidence type="ECO:0000256" key="3">
    <source>
        <dbReference type="ARBA" id="ARBA00023157"/>
    </source>
</evidence>
<feature type="transmembrane region" description="Helical" evidence="5">
    <location>
        <begin position="22"/>
        <end position="45"/>
    </location>
</feature>
<evidence type="ECO:0000259" key="6">
    <source>
        <dbReference type="SMART" id="SM01088"/>
    </source>
</evidence>
<keyword evidence="3" id="KW-1015">Disulfide bond</keyword>